<organism evidence="7 8">
    <name type="scientific">Pantoea cypripedii</name>
    <name type="common">Pectobacterium cypripedii</name>
    <name type="synonym">Erwinia cypripedii</name>
    <dbReference type="NCBI Taxonomy" id="55209"/>
    <lineage>
        <taxon>Bacteria</taxon>
        <taxon>Pseudomonadati</taxon>
        <taxon>Pseudomonadota</taxon>
        <taxon>Gammaproteobacteria</taxon>
        <taxon>Enterobacterales</taxon>
        <taxon>Erwiniaceae</taxon>
        <taxon>Pantoea</taxon>
    </lineage>
</organism>
<evidence type="ECO:0000313" key="8">
    <source>
        <dbReference type="Proteomes" id="UP000193749"/>
    </source>
</evidence>
<protein>
    <recommendedName>
        <fullName evidence="6">Fimbrial-type adhesion domain-containing protein</fullName>
    </recommendedName>
</protein>
<evidence type="ECO:0000256" key="2">
    <source>
        <dbReference type="ARBA" id="ARBA00006671"/>
    </source>
</evidence>
<evidence type="ECO:0000256" key="1">
    <source>
        <dbReference type="ARBA" id="ARBA00004561"/>
    </source>
</evidence>
<evidence type="ECO:0000259" key="6">
    <source>
        <dbReference type="Pfam" id="PF00419"/>
    </source>
</evidence>
<gene>
    <name evidence="7" type="ORF">HA50_29765</name>
</gene>
<feature type="domain" description="Fimbrial-type adhesion" evidence="6">
    <location>
        <begin position="204"/>
        <end position="357"/>
    </location>
</feature>
<accession>A0A1X1EGR0</accession>
<keyword evidence="4" id="KW-0281">Fimbrium</keyword>
<dbReference type="InterPro" id="IPR000259">
    <property type="entry name" value="Adhesion_dom_fimbrial"/>
</dbReference>
<dbReference type="InterPro" id="IPR036937">
    <property type="entry name" value="Adhesion_dom_fimbrial_sf"/>
</dbReference>
<evidence type="ECO:0000313" key="7">
    <source>
        <dbReference type="EMBL" id="ORM88120.1"/>
    </source>
</evidence>
<dbReference type="InterPro" id="IPR050263">
    <property type="entry name" value="Bact_Fimbrial_Adh_Pro"/>
</dbReference>
<dbReference type="InterPro" id="IPR008966">
    <property type="entry name" value="Adhesion_dom_sf"/>
</dbReference>
<comment type="similarity">
    <text evidence="2">Belongs to the fimbrial protein family.</text>
</comment>
<dbReference type="GO" id="GO:0043709">
    <property type="term" value="P:cell adhesion involved in single-species biofilm formation"/>
    <property type="evidence" value="ECO:0007669"/>
    <property type="project" value="TreeGrafter"/>
</dbReference>
<dbReference type="AlphaFoldDB" id="A0A1X1EGR0"/>
<feature type="signal peptide" evidence="5">
    <location>
        <begin position="1"/>
        <end position="28"/>
    </location>
</feature>
<dbReference type="GO" id="GO:0009289">
    <property type="term" value="C:pilus"/>
    <property type="evidence" value="ECO:0007669"/>
    <property type="project" value="UniProtKB-SubCell"/>
</dbReference>
<proteinExistence type="inferred from homology"/>
<sequence length="358" mass="38036">MQIIMKKSILMQLCLAALLFFASVQVYAYCDPKNISTSSSAVAVTSNSATDISDMLSLSSSYSYTQSSNFAGYQLACWTGGETLYYRNGIDGGYTVKFTSGDLDTYIKFTASLSMTSKSFSGLMGTTYAASDFDADMTLNAEVVSTTTYDATTSSSSMEIPVLYLLTSSGNSTYATASALRSFVATSATASAASYSNLKGFASMTVNFLPVSTTCTIENLEFSLPSTTVFALKSGEYSDSQFTIPVSCSGSVNSLATKTFNLRAYSNDLVDTSNYIIRNSASTSSGIGFQLFNSSTDPIRMSSTFDSSATSLASMTKGSDLVTSLTSIGIGARYKIYDSSNLSPGTVIGTMVIYMEYE</sequence>
<comment type="caution">
    <text evidence="7">The sequence shown here is derived from an EMBL/GenBank/DDBJ whole genome shotgun (WGS) entry which is preliminary data.</text>
</comment>
<dbReference type="SUPFAM" id="SSF49401">
    <property type="entry name" value="Bacterial adhesins"/>
    <property type="match status" value="1"/>
</dbReference>
<evidence type="ECO:0000256" key="5">
    <source>
        <dbReference type="SAM" id="SignalP"/>
    </source>
</evidence>
<dbReference type="PANTHER" id="PTHR33420">
    <property type="entry name" value="FIMBRIAL SUBUNIT ELFA-RELATED"/>
    <property type="match status" value="1"/>
</dbReference>
<comment type="subcellular location">
    <subcellularLocation>
        <location evidence="1">Fimbrium</location>
    </subcellularLocation>
</comment>
<evidence type="ECO:0000256" key="4">
    <source>
        <dbReference type="ARBA" id="ARBA00023263"/>
    </source>
</evidence>
<dbReference type="PANTHER" id="PTHR33420:SF3">
    <property type="entry name" value="FIMBRIAL SUBUNIT ELFA"/>
    <property type="match status" value="1"/>
</dbReference>
<dbReference type="Pfam" id="PF00419">
    <property type="entry name" value="Fimbrial"/>
    <property type="match status" value="1"/>
</dbReference>
<feature type="chain" id="PRO_5013275975" description="Fimbrial-type adhesion domain-containing protein" evidence="5">
    <location>
        <begin position="29"/>
        <end position="358"/>
    </location>
</feature>
<keyword evidence="8" id="KW-1185">Reference proteome</keyword>
<name>A0A1X1EGR0_PANCY</name>
<evidence type="ECO:0000256" key="3">
    <source>
        <dbReference type="ARBA" id="ARBA00022729"/>
    </source>
</evidence>
<dbReference type="Gene3D" id="2.60.40.1090">
    <property type="entry name" value="Fimbrial-type adhesion domain"/>
    <property type="match status" value="1"/>
</dbReference>
<keyword evidence="3 5" id="KW-0732">Signal</keyword>
<dbReference type="EMBL" id="MLJI01000003">
    <property type="protein sequence ID" value="ORM88120.1"/>
    <property type="molecule type" value="Genomic_DNA"/>
</dbReference>
<dbReference type="STRING" id="55209.HA50_29765"/>
<reference evidence="7 8" key="1">
    <citation type="journal article" date="2017" name="Antonie Van Leeuwenhoek">
        <title>Phylogenomic resolution of the bacterial genus Pantoea and its relationship with Erwinia and Tatumella.</title>
        <authorList>
            <person name="Palmer M."/>
            <person name="Steenkamp E.T."/>
            <person name="Coetzee M.P."/>
            <person name="Chan W.Y."/>
            <person name="van Zyl E."/>
            <person name="De Maayer P."/>
            <person name="Coutinho T.A."/>
            <person name="Blom J."/>
            <person name="Smits T.H."/>
            <person name="Duffy B."/>
            <person name="Venter S.N."/>
        </authorList>
    </citation>
    <scope>NUCLEOTIDE SEQUENCE [LARGE SCALE GENOMIC DNA]</scope>
    <source>
        <strain evidence="7 8">LMG 2657</strain>
    </source>
</reference>
<dbReference type="Proteomes" id="UP000193749">
    <property type="component" value="Unassembled WGS sequence"/>
</dbReference>